<evidence type="ECO:0000256" key="4">
    <source>
        <dbReference type="ARBA" id="ARBA00023163"/>
    </source>
</evidence>
<name>A0A9P5BBL1_9HYPO</name>
<organism evidence="7 8">
    <name type="scientific">Fusarium agapanthi</name>
    <dbReference type="NCBI Taxonomy" id="1803897"/>
    <lineage>
        <taxon>Eukaryota</taxon>
        <taxon>Fungi</taxon>
        <taxon>Dikarya</taxon>
        <taxon>Ascomycota</taxon>
        <taxon>Pezizomycotina</taxon>
        <taxon>Sordariomycetes</taxon>
        <taxon>Hypocreomycetidae</taxon>
        <taxon>Hypocreales</taxon>
        <taxon>Nectriaceae</taxon>
        <taxon>Fusarium</taxon>
        <taxon>Fusarium fujikuroi species complex</taxon>
    </lineage>
</organism>
<evidence type="ECO:0000256" key="6">
    <source>
        <dbReference type="SAM" id="MobiDB-lite"/>
    </source>
</evidence>
<dbReference type="OrthoDB" id="4454541at2759"/>
<keyword evidence="4" id="KW-0804">Transcription</keyword>
<protein>
    <recommendedName>
        <fullName evidence="9">Transcription factor domain-containing protein</fullName>
    </recommendedName>
</protein>
<dbReference type="PANTHER" id="PTHR31845">
    <property type="entry name" value="FINGER DOMAIN PROTEIN, PUTATIVE-RELATED"/>
    <property type="match status" value="1"/>
</dbReference>
<evidence type="ECO:0000256" key="5">
    <source>
        <dbReference type="ARBA" id="ARBA00023242"/>
    </source>
</evidence>
<evidence type="ECO:0000256" key="1">
    <source>
        <dbReference type="ARBA" id="ARBA00004123"/>
    </source>
</evidence>
<feature type="compositionally biased region" description="Low complexity" evidence="6">
    <location>
        <begin position="44"/>
        <end position="57"/>
    </location>
</feature>
<dbReference type="EMBL" id="LUFC02000339">
    <property type="protein sequence ID" value="KAF4498452.1"/>
    <property type="molecule type" value="Genomic_DNA"/>
</dbReference>
<dbReference type="Proteomes" id="UP000737391">
    <property type="component" value="Unassembled WGS sequence"/>
</dbReference>
<proteinExistence type="predicted"/>
<evidence type="ECO:0000313" key="7">
    <source>
        <dbReference type="EMBL" id="KAF4498452.1"/>
    </source>
</evidence>
<accession>A0A9P5BBL1</accession>
<feature type="region of interest" description="Disordered" evidence="6">
    <location>
        <begin position="37"/>
        <end position="60"/>
    </location>
</feature>
<evidence type="ECO:0000256" key="2">
    <source>
        <dbReference type="ARBA" id="ARBA00023015"/>
    </source>
</evidence>
<gene>
    <name evidence="7" type="ORF">FAGAP_5357</name>
</gene>
<dbReference type="GO" id="GO:0000981">
    <property type="term" value="F:DNA-binding transcription factor activity, RNA polymerase II-specific"/>
    <property type="evidence" value="ECO:0007669"/>
    <property type="project" value="TreeGrafter"/>
</dbReference>
<dbReference type="CDD" id="cd12148">
    <property type="entry name" value="fungal_TF_MHR"/>
    <property type="match status" value="1"/>
</dbReference>
<reference evidence="7" key="1">
    <citation type="submission" date="2020-01" db="EMBL/GenBank/DDBJ databases">
        <title>Identification and distribution of gene clusters putatively required for synthesis of sphingolipid metabolism inhibitors in phylogenetically diverse species of the filamentous fungus Fusarium.</title>
        <authorList>
            <person name="Kim H.-S."/>
            <person name="Busman M."/>
            <person name="Brown D.W."/>
            <person name="Divon H."/>
            <person name="Uhlig S."/>
            <person name="Proctor R.H."/>
        </authorList>
    </citation>
    <scope>NUCLEOTIDE SEQUENCE</scope>
    <source>
        <strain evidence="7">NRRL 31653</strain>
    </source>
</reference>
<dbReference type="PANTHER" id="PTHR31845:SF33">
    <property type="entry name" value="ZN(II)2CYS6 TRANSCRIPTION FACTOR (EUROFUNG)"/>
    <property type="match status" value="1"/>
</dbReference>
<keyword evidence="2" id="KW-0805">Transcription regulation</keyword>
<evidence type="ECO:0000256" key="3">
    <source>
        <dbReference type="ARBA" id="ARBA00023125"/>
    </source>
</evidence>
<keyword evidence="3" id="KW-0238">DNA-binding</keyword>
<comment type="subcellular location">
    <subcellularLocation>
        <location evidence="1">Nucleus</location>
    </subcellularLocation>
</comment>
<keyword evidence="8" id="KW-1185">Reference proteome</keyword>
<keyword evidence="5" id="KW-0539">Nucleus</keyword>
<dbReference type="AlphaFoldDB" id="A0A9P5BBL1"/>
<dbReference type="InterPro" id="IPR051089">
    <property type="entry name" value="prtT"/>
</dbReference>
<evidence type="ECO:0008006" key="9">
    <source>
        <dbReference type="Google" id="ProtNLM"/>
    </source>
</evidence>
<sequence length="573" mass="63844">MGCSPTAYPAEHQPQFMTASHTDIAAHGVCAPAPARVPSQPVASTSTSSPDTSTFLTRSQGKSMSAFETDTIAPTTAELGIEMKGDEAQLYFNAFFSGCDRYVPVFDQRFDTIEAIRNNNSLLFITICSVGCRVLNGTSSRWRALALQTQRMLNAAIVNPLMGSLETVQAILVQACYAGERALLIAIATRMALDLGFPEAYDTLIAESVLGKMQIDNGDQVTYSDNTTRMRKTRVWLHLLVMSYILHVDAGGMPTFKFRGASRRCRVLLQSPLATGMDHYLFTQVELNVLRAKIYVSLSQGSHLSDGEILDLVKDAKLDIDVWFQDWIRISQPHHESMPWFVPNLSVQRCWADNMALCRAVRAAGVENVNVMSPIQKNILSMTKASLQQHLDIIIQEPRIYLKSIRYAMDFVWAKNTFCCLLLLKLSALLPEAERFQTQELSRELVMKASILLQELELVAAAGHKDDTRSNTSSLYLQLLKTSIQKYKRWLGQDEGGPGGGQSTFPLAQERNCDNELMSFVPDQFVFEWDFPGLTLFSSPINETGWINELLAGAQEFGENGSSINWALIDFSM</sequence>
<dbReference type="GO" id="GO:0000976">
    <property type="term" value="F:transcription cis-regulatory region binding"/>
    <property type="evidence" value="ECO:0007669"/>
    <property type="project" value="TreeGrafter"/>
</dbReference>
<evidence type="ECO:0000313" key="8">
    <source>
        <dbReference type="Proteomes" id="UP000737391"/>
    </source>
</evidence>
<comment type="caution">
    <text evidence="7">The sequence shown here is derived from an EMBL/GenBank/DDBJ whole genome shotgun (WGS) entry which is preliminary data.</text>
</comment>
<dbReference type="GO" id="GO:0005634">
    <property type="term" value="C:nucleus"/>
    <property type="evidence" value="ECO:0007669"/>
    <property type="project" value="UniProtKB-SubCell"/>
</dbReference>